<evidence type="ECO:0000256" key="6">
    <source>
        <dbReference type="ARBA" id="ARBA00035292"/>
    </source>
</evidence>
<proteinExistence type="inferred from homology"/>
<gene>
    <name evidence="7" type="primary">rplI</name>
    <name evidence="10" type="ORF">IWA51_07265</name>
</gene>
<comment type="function">
    <text evidence="7">Binds to the 23S rRNA.</text>
</comment>
<evidence type="ECO:0000256" key="8">
    <source>
        <dbReference type="SAM" id="MobiDB-lite"/>
    </source>
</evidence>
<dbReference type="Pfam" id="PF03948">
    <property type="entry name" value="Ribosomal_L9_C"/>
    <property type="match status" value="1"/>
</dbReference>
<feature type="domain" description="Ribosomal protein L9" evidence="9">
    <location>
        <begin position="13"/>
        <end position="40"/>
    </location>
</feature>
<protein>
    <recommendedName>
        <fullName evidence="6 7">Large ribosomal subunit protein bL9</fullName>
    </recommendedName>
</protein>
<feature type="compositionally biased region" description="Low complexity" evidence="8">
    <location>
        <begin position="169"/>
        <end position="179"/>
    </location>
</feature>
<dbReference type="InterPro" id="IPR000244">
    <property type="entry name" value="Ribosomal_bL9"/>
</dbReference>
<dbReference type="Proteomes" id="UP000595224">
    <property type="component" value="Chromosome"/>
</dbReference>
<organism evidence="10 11">
    <name type="scientific">Treponema peruense</name>
    <dbReference type="NCBI Taxonomy" id="2787628"/>
    <lineage>
        <taxon>Bacteria</taxon>
        <taxon>Pseudomonadati</taxon>
        <taxon>Spirochaetota</taxon>
        <taxon>Spirochaetia</taxon>
        <taxon>Spirochaetales</taxon>
        <taxon>Treponemataceae</taxon>
        <taxon>Treponema</taxon>
    </lineage>
</organism>
<evidence type="ECO:0000313" key="10">
    <source>
        <dbReference type="EMBL" id="QQA00080.1"/>
    </source>
</evidence>
<evidence type="ECO:0000256" key="4">
    <source>
        <dbReference type="ARBA" id="ARBA00022980"/>
    </source>
</evidence>
<feature type="region of interest" description="Disordered" evidence="8">
    <location>
        <begin position="155"/>
        <end position="179"/>
    </location>
</feature>
<dbReference type="InterPro" id="IPR020069">
    <property type="entry name" value="Ribosomal_bL9_C"/>
</dbReference>
<sequence length="179" mass="19659">MKVILNEDVKHLGEMGDVKNVANGYARNYLFPRAYALPYTDETVAYFETRKAEIEERKAKKRADSASLKEKLEALEVVITMPAGNNGKLYGAVTTQTISDFYTKNGFDIERKRISIAGLTIKNVGTYTFKVHLYESTVAEVSLVVKAQGADETKAEAKADVKAEESAAEEAPAAEAKAE</sequence>
<comment type="similarity">
    <text evidence="1 7">Belongs to the bacterial ribosomal protein bL9 family.</text>
</comment>
<evidence type="ECO:0000259" key="9">
    <source>
        <dbReference type="PROSITE" id="PS00651"/>
    </source>
</evidence>
<evidence type="ECO:0000256" key="2">
    <source>
        <dbReference type="ARBA" id="ARBA00022730"/>
    </source>
</evidence>
<keyword evidence="2 7" id="KW-0699">rRNA-binding</keyword>
<keyword evidence="4 7" id="KW-0689">Ribosomal protein</keyword>
<dbReference type="SUPFAM" id="SSF55658">
    <property type="entry name" value="L9 N-domain-like"/>
    <property type="match status" value="1"/>
</dbReference>
<dbReference type="SUPFAM" id="SSF55653">
    <property type="entry name" value="Ribosomal protein L9 C-domain"/>
    <property type="match status" value="1"/>
</dbReference>
<evidence type="ECO:0000256" key="1">
    <source>
        <dbReference type="ARBA" id="ARBA00010605"/>
    </source>
</evidence>
<dbReference type="NCBIfam" id="TIGR00158">
    <property type="entry name" value="L9"/>
    <property type="match status" value="1"/>
</dbReference>
<dbReference type="Gene3D" id="3.10.430.100">
    <property type="entry name" value="Ribosomal protein L9, C-terminal domain"/>
    <property type="match status" value="1"/>
</dbReference>
<dbReference type="RefSeq" id="WP_177528299.1">
    <property type="nucleotide sequence ID" value="NZ_CBCSHE010000001.1"/>
</dbReference>
<dbReference type="GO" id="GO:0006412">
    <property type="term" value="P:translation"/>
    <property type="evidence" value="ECO:0007669"/>
    <property type="project" value="UniProtKB-UniRule"/>
</dbReference>
<dbReference type="PROSITE" id="PS00651">
    <property type="entry name" value="RIBOSOMAL_L9"/>
    <property type="match status" value="1"/>
</dbReference>
<dbReference type="InterPro" id="IPR036935">
    <property type="entry name" value="Ribosomal_bL9_N_sf"/>
</dbReference>
<evidence type="ECO:0000313" key="11">
    <source>
        <dbReference type="Proteomes" id="UP000595224"/>
    </source>
</evidence>
<dbReference type="PANTHER" id="PTHR21368">
    <property type="entry name" value="50S RIBOSOMAL PROTEIN L9"/>
    <property type="match status" value="1"/>
</dbReference>
<dbReference type="InterPro" id="IPR020070">
    <property type="entry name" value="Ribosomal_bL9_N"/>
</dbReference>
<dbReference type="InterPro" id="IPR020594">
    <property type="entry name" value="Ribosomal_bL9_bac/chp"/>
</dbReference>
<keyword evidence="11" id="KW-1185">Reference proteome</keyword>
<dbReference type="HAMAP" id="MF_00503">
    <property type="entry name" value="Ribosomal_bL9"/>
    <property type="match status" value="1"/>
</dbReference>
<feature type="compositionally biased region" description="Basic and acidic residues" evidence="8">
    <location>
        <begin position="155"/>
        <end position="165"/>
    </location>
</feature>
<evidence type="ECO:0000256" key="5">
    <source>
        <dbReference type="ARBA" id="ARBA00023274"/>
    </source>
</evidence>
<dbReference type="Gene3D" id="3.40.5.10">
    <property type="entry name" value="Ribosomal protein L9, N-terminal domain"/>
    <property type="match status" value="1"/>
</dbReference>
<reference evidence="10 11" key="1">
    <citation type="submission" date="2020-11" db="EMBL/GenBank/DDBJ databases">
        <title>Treponema Peruensis nv. sp., first commensal Treponema isolated from human feces.</title>
        <authorList>
            <person name="Belkhou C."/>
            <person name="Raes J."/>
        </authorList>
    </citation>
    <scope>NUCLEOTIDE SEQUENCE [LARGE SCALE GENOMIC DNA]</scope>
    <source>
        <strain evidence="10 11">RCC2812</strain>
    </source>
</reference>
<keyword evidence="3 7" id="KW-0694">RNA-binding</keyword>
<dbReference type="EMBL" id="CP064936">
    <property type="protein sequence ID" value="QQA00080.1"/>
    <property type="molecule type" value="Genomic_DNA"/>
</dbReference>
<dbReference type="InterPro" id="IPR009027">
    <property type="entry name" value="Ribosomal_bL9/RNase_H1_N"/>
</dbReference>
<dbReference type="KEGG" id="tper:IWA51_07265"/>
<evidence type="ECO:0000256" key="7">
    <source>
        <dbReference type="HAMAP-Rule" id="MF_00503"/>
    </source>
</evidence>
<accession>A0A7T3RBL5</accession>
<keyword evidence="5 7" id="KW-0687">Ribonucleoprotein</keyword>
<evidence type="ECO:0000256" key="3">
    <source>
        <dbReference type="ARBA" id="ARBA00022884"/>
    </source>
</evidence>
<name>A0A7T3RBL5_9SPIR</name>
<dbReference type="GO" id="GO:0019843">
    <property type="term" value="F:rRNA binding"/>
    <property type="evidence" value="ECO:0007669"/>
    <property type="project" value="UniProtKB-UniRule"/>
</dbReference>
<dbReference type="GO" id="GO:1990904">
    <property type="term" value="C:ribonucleoprotein complex"/>
    <property type="evidence" value="ECO:0007669"/>
    <property type="project" value="UniProtKB-KW"/>
</dbReference>
<dbReference type="GO" id="GO:0005840">
    <property type="term" value="C:ribosome"/>
    <property type="evidence" value="ECO:0007669"/>
    <property type="project" value="UniProtKB-KW"/>
</dbReference>
<dbReference type="Pfam" id="PF01281">
    <property type="entry name" value="Ribosomal_L9_N"/>
    <property type="match status" value="1"/>
</dbReference>
<dbReference type="AlphaFoldDB" id="A0A7T3RBL5"/>
<dbReference type="GO" id="GO:0003735">
    <property type="term" value="F:structural constituent of ribosome"/>
    <property type="evidence" value="ECO:0007669"/>
    <property type="project" value="InterPro"/>
</dbReference>
<dbReference type="InterPro" id="IPR036791">
    <property type="entry name" value="Ribosomal_bL9_C_sf"/>
</dbReference>